<sequence length="48" mass="5474">MRQQVKNIWSQPTLETLEVSMTMEGKGFKYVDFVSPSDLDVTNEPPIS</sequence>
<evidence type="ECO:0000313" key="1">
    <source>
        <dbReference type="EMBL" id="MFC0395948.1"/>
    </source>
</evidence>
<dbReference type="EMBL" id="JBHLVF010000047">
    <property type="protein sequence ID" value="MFC0395948.1"/>
    <property type="molecule type" value="Genomic_DNA"/>
</dbReference>
<protein>
    <submittedName>
        <fullName evidence="1">Paeninodin family lasso peptide</fullName>
    </submittedName>
</protein>
<comment type="caution">
    <text evidence="1">The sequence shown here is derived from an EMBL/GenBank/DDBJ whole genome shotgun (WGS) entry which is preliminary data.</text>
</comment>
<reference evidence="1 2" key="1">
    <citation type="submission" date="2024-09" db="EMBL/GenBank/DDBJ databases">
        <authorList>
            <person name="Sun Q."/>
            <person name="Mori K."/>
        </authorList>
    </citation>
    <scope>NUCLEOTIDE SEQUENCE [LARGE SCALE GENOMIC DNA]</scope>
    <source>
        <strain evidence="1 2">CCM 4839</strain>
    </source>
</reference>
<dbReference type="InterPro" id="IPR049825">
    <property type="entry name" value="Lasso_PadeA-like"/>
</dbReference>
<dbReference type="RefSeq" id="WP_204817439.1">
    <property type="nucleotide sequence ID" value="NZ_JANHOF010000002.1"/>
</dbReference>
<keyword evidence="2" id="KW-1185">Reference proteome</keyword>
<dbReference type="NCBIfam" id="NF033524">
    <property type="entry name" value="lasso_PadeA_fam"/>
    <property type="match status" value="1"/>
</dbReference>
<proteinExistence type="predicted"/>
<gene>
    <name evidence="1" type="ORF">ACFFJ8_31830</name>
</gene>
<name>A0ABV6JJ54_9BACL</name>
<evidence type="ECO:0000313" key="2">
    <source>
        <dbReference type="Proteomes" id="UP001589818"/>
    </source>
</evidence>
<accession>A0ABV6JJ54</accession>
<dbReference type="Proteomes" id="UP001589818">
    <property type="component" value="Unassembled WGS sequence"/>
</dbReference>
<organism evidence="1 2">
    <name type="scientific">Paenibacillus mendelii</name>
    <dbReference type="NCBI Taxonomy" id="206163"/>
    <lineage>
        <taxon>Bacteria</taxon>
        <taxon>Bacillati</taxon>
        <taxon>Bacillota</taxon>
        <taxon>Bacilli</taxon>
        <taxon>Bacillales</taxon>
        <taxon>Paenibacillaceae</taxon>
        <taxon>Paenibacillus</taxon>
    </lineage>
</organism>